<evidence type="ECO:0000256" key="6">
    <source>
        <dbReference type="ARBA" id="ARBA00038170"/>
    </source>
</evidence>
<evidence type="ECO:0000259" key="8">
    <source>
        <dbReference type="PROSITE" id="PS50305"/>
    </source>
</evidence>
<dbReference type="PANTHER" id="PTHR11085:SF12">
    <property type="entry name" value="NAD-DEPENDENT PROTEIN DEACYLASE SIRTUIN-6"/>
    <property type="match status" value="1"/>
</dbReference>
<feature type="active site" description="Proton acceptor" evidence="7">
    <location>
        <position position="133"/>
    </location>
</feature>
<reference evidence="9" key="1">
    <citation type="submission" date="2016-01" db="EMBL/GenBank/DDBJ databases">
        <title>Reference transcriptome for the parasite Schistocephalus solidus: insights into the molecular evolution of parasitism.</title>
        <authorList>
            <person name="Hebert F.O."/>
            <person name="Grambauer S."/>
            <person name="Barber I."/>
            <person name="Landry C.R."/>
            <person name="Aubin-Horth N."/>
        </authorList>
    </citation>
    <scope>NUCLEOTIDE SEQUENCE</scope>
</reference>
<gene>
    <name evidence="9" type="primary">SIR6</name>
    <name evidence="9" type="ORF">TR143633</name>
</gene>
<feature type="domain" description="Deacetylase sirtuin-type" evidence="8">
    <location>
        <begin position="27"/>
        <end position="308"/>
    </location>
</feature>
<proteinExistence type="inferred from homology"/>
<evidence type="ECO:0000256" key="1">
    <source>
        <dbReference type="ARBA" id="ARBA00012928"/>
    </source>
</evidence>
<dbReference type="FunFam" id="3.40.50.1220:FF:000038">
    <property type="entry name" value="NAD-dependent protein deacetylase sirtuin-6 isoform X2"/>
    <property type="match status" value="1"/>
</dbReference>
<dbReference type="PANTHER" id="PTHR11085">
    <property type="entry name" value="NAD-DEPENDENT PROTEIN DEACYLASE SIRTUIN-5, MITOCHONDRIAL-RELATED"/>
    <property type="match status" value="1"/>
</dbReference>
<keyword evidence="2" id="KW-0808">Transferase</keyword>
<accession>A0A0X3P8T1</accession>
<sequence length="365" mass="40380">MSVNYASGLSPYANKGVCGLPELCDSEETLSRKITSLVDLLRTSKYTVVHTGAGISTPSGIPDFRGPKGVWTLEKQGKSPETSVSFEEALPSTGHMALVALERAGFINYLITQNIDGLHLRSGFPINRMSILHGDMFLESCDLCNSIYVRASSPVPTMGRHFTGFKCTRVKAQGRPCRGKLRDTILDWEDELPYPDYSLAVRESRKACLHVCLGTSLQIFPAAGLPFQSTSRCSRKRKRSPDATTGNCKCEEILKADDPLQAPKVVIVNLQPTKMDSRATFCLHAPIDRVLSEVCAKLNVPVPTLMKPSQKFEPNIVFRSRHSSQLESCPQHIFWHPANEQSPLITSASALPLRPKDELKYHEDP</sequence>
<dbReference type="GO" id="GO:0000122">
    <property type="term" value="P:negative regulation of transcription by RNA polymerase II"/>
    <property type="evidence" value="ECO:0007669"/>
    <property type="project" value="TreeGrafter"/>
</dbReference>
<dbReference type="GO" id="GO:0046969">
    <property type="term" value="F:histone H3K9 deacetylase activity, NAD-dependent"/>
    <property type="evidence" value="ECO:0007669"/>
    <property type="project" value="TreeGrafter"/>
</dbReference>
<dbReference type="SUPFAM" id="SSF52467">
    <property type="entry name" value="DHS-like NAD/FAD-binding domain"/>
    <property type="match status" value="1"/>
</dbReference>
<evidence type="ECO:0000256" key="4">
    <source>
        <dbReference type="ARBA" id="ARBA00022833"/>
    </source>
</evidence>
<dbReference type="InterPro" id="IPR050134">
    <property type="entry name" value="NAD-dep_sirtuin_deacylases"/>
</dbReference>
<dbReference type="GO" id="GO:0003714">
    <property type="term" value="F:transcription corepressor activity"/>
    <property type="evidence" value="ECO:0007669"/>
    <property type="project" value="TreeGrafter"/>
</dbReference>
<evidence type="ECO:0000256" key="2">
    <source>
        <dbReference type="ARBA" id="ARBA00022679"/>
    </source>
</evidence>
<evidence type="ECO:0000313" key="9">
    <source>
        <dbReference type="EMBL" id="JAP44452.1"/>
    </source>
</evidence>
<organism evidence="9">
    <name type="scientific">Schistocephalus solidus</name>
    <name type="common">Tapeworm</name>
    <dbReference type="NCBI Taxonomy" id="70667"/>
    <lineage>
        <taxon>Eukaryota</taxon>
        <taxon>Metazoa</taxon>
        <taxon>Spiralia</taxon>
        <taxon>Lophotrochozoa</taxon>
        <taxon>Platyhelminthes</taxon>
        <taxon>Cestoda</taxon>
        <taxon>Eucestoda</taxon>
        <taxon>Diphyllobothriidea</taxon>
        <taxon>Diphyllobothriidae</taxon>
        <taxon>Schistocephalus</taxon>
    </lineage>
</organism>
<feature type="binding site" evidence="7">
    <location>
        <position position="167"/>
    </location>
    <ligand>
        <name>Zn(2+)</name>
        <dbReference type="ChEBI" id="CHEBI:29105"/>
    </ligand>
</feature>
<dbReference type="InterPro" id="IPR029035">
    <property type="entry name" value="DHS-like_NAD/FAD-binding_dom"/>
</dbReference>
<dbReference type="Gene3D" id="2.20.28.200">
    <property type="match status" value="1"/>
</dbReference>
<name>A0A0X3P8T1_SCHSO</name>
<evidence type="ECO:0000256" key="3">
    <source>
        <dbReference type="ARBA" id="ARBA00022723"/>
    </source>
</evidence>
<dbReference type="EC" id="2.3.1.286" evidence="1"/>
<keyword evidence="3 7" id="KW-0479">Metal-binding</keyword>
<dbReference type="PROSITE" id="PS50305">
    <property type="entry name" value="SIRTUIN"/>
    <property type="match status" value="1"/>
</dbReference>
<dbReference type="InterPro" id="IPR003000">
    <property type="entry name" value="Sirtuin"/>
</dbReference>
<dbReference type="Gene3D" id="3.40.50.1220">
    <property type="entry name" value="TPP-binding domain"/>
    <property type="match status" value="1"/>
</dbReference>
<dbReference type="EMBL" id="GEEE01018773">
    <property type="protein sequence ID" value="JAP44452.1"/>
    <property type="molecule type" value="Transcribed_RNA"/>
</dbReference>
<feature type="binding site" evidence="7">
    <location>
        <position position="144"/>
    </location>
    <ligand>
        <name>Zn(2+)</name>
        <dbReference type="ChEBI" id="CHEBI:29105"/>
    </ligand>
</feature>
<keyword evidence="5" id="KW-0520">NAD</keyword>
<protein>
    <recommendedName>
        <fullName evidence="1">protein acetyllysine N-acetyltransferase</fullName>
        <ecNumber evidence="1">2.3.1.286</ecNumber>
    </recommendedName>
</protein>
<dbReference type="InterPro" id="IPR026590">
    <property type="entry name" value="Ssirtuin_cat_dom"/>
</dbReference>
<evidence type="ECO:0000256" key="7">
    <source>
        <dbReference type="PROSITE-ProRule" id="PRU00236"/>
    </source>
</evidence>
<keyword evidence="4 7" id="KW-0862">Zinc</keyword>
<feature type="binding site" evidence="7">
    <location>
        <position position="177"/>
    </location>
    <ligand>
        <name>Zn(2+)</name>
        <dbReference type="ChEBI" id="CHEBI:29105"/>
    </ligand>
</feature>
<dbReference type="GO" id="GO:0070403">
    <property type="term" value="F:NAD+ binding"/>
    <property type="evidence" value="ECO:0007669"/>
    <property type="project" value="InterPro"/>
</dbReference>
<dbReference type="AlphaFoldDB" id="A0A0X3P8T1"/>
<feature type="binding site" evidence="7">
    <location>
        <position position="141"/>
    </location>
    <ligand>
        <name>Zn(2+)</name>
        <dbReference type="ChEBI" id="CHEBI:29105"/>
    </ligand>
</feature>
<comment type="similarity">
    <text evidence="6">Belongs to the sirtuin family. Class IV subfamily.</text>
</comment>
<dbReference type="GO" id="GO:0005634">
    <property type="term" value="C:nucleus"/>
    <property type="evidence" value="ECO:0007669"/>
    <property type="project" value="TreeGrafter"/>
</dbReference>
<evidence type="ECO:0000256" key="5">
    <source>
        <dbReference type="ARBA" id="ARBA00023027"/>
    </source>
</evidence>
<dbReference type="GO" id="GO:0046872">
    <property type="term" value="F:metal ion binding"/>
    <property type="evidence" value="ECO:0007669"/>
    <property type="project" value="UniProtKB-KW"/>
</dbReference>
<dbReference type="Pfam" id="PF02146">
    <property type="entry name" value="SIR2"/>
    <property type="match status" value="1"/>
</dbReference>